<dbReference type="AlphaFoldDB" id="A0A9Q1GRD1"/>
<gene>
    <name evidence="2" type="ORF">Cgig2_023890</name>
</gene>
<organism evidence="2 3">
    <name type="scientific">Carnegiea gigantea</name>
    <dbReference type="NCBI Taxonomy" id="171969"/>
    <lineage>
        <taxon>Eukaryota</taxon>
        <taxon>Viridiplantae</taxon>
        <taxon>Streptophyta</taxon>
        <taxon>Embryophyta</taxon>
        <taxon>Tracheophyta</taxon>
        <taxon>Spermatophyta</taxon>
        <taxon>Magnoliopsida</taxon>
        <taxon>eudicotyledons</taxon>
        <taxon>Gunneridae</taxon>
        <taxon>Pentapetalae</taxon>
        <taxon>Caryophyllales</taxon>
        <taxon>Cactineae</taxon>
        <taxon>Cactaceae</taxon>
        <taxon>Cactoideae</taxon>
        <taxon>Echinocereeae</taxon>
        <taxon>Carnegiea</taxon>
    </lineage>
</organism>
<keyword evidence="3" id="KW-1185">Reference proteome</keyword>
<proteinExistence type="predicted"/>
<evidence type="ECO:0000313" key="3">
    <source>
        <dbReference type="Proteomes" id="UP001153076"/>
    </source>
</evidence>
<comment type="caution">
    <text evidence="2">The sequence shown here is derived from an EMBL/GenBank/DDBJ whole genome shotgun (WGS) entry which is preliminary data.</text>
</comment>
<reference evidence="2" key="1">
    <citation type="submission" date="2022-04" db="EMBL/GenBank/DDBJ databases">
        <title>Carnegiea gigantea Genome sequencing and assembly v2.</title>
        <authorList>
            <person name="Copetti D."/>
            <person name="Sanderson M.J."/>
            <person name="Burquez A."/>
            <person name="Wojciechowski M.F."/>
        </authorList>
    </citation>
    <scope>NUCLEOTIDE SEQUENCE</scope>
    <source>
        <strain evidence="2">SGP5-SGP5p</strain>
        <tissue evidence="2">Aerial part</tissue>
    </source>
</reference>
<accession>A0A9Q1GRD1</accession>
<name>A0A9Q1GRD1_9CARY</name>
<feature type="compositionally biased region" description="Basic and acidic residues" evidence="1">
    <location>
        <begin position="57"/>
        <end position="69"/>
    </location>
</feature>
<feature type="region of interest" description="Disordered" evidence="1">
    <location>
        <begin position="39"/>
        <end position="69"/>
    </location>
</feature>
<evidence type="ECO:0000256" key="1">
    <source>
        <dbReference type="SAM" id="MobiDB-lite"/>
    </source>
</evidence>
<dbReference type="PANTHER" id="PTHR33240:SF17">
    <property type="entry name" value="EUKARYOTIC PEPTIDE CHAIN RELEASE FACTOR GTP-BINDING SUBUNIT-LIKE"/>
    <property type="match status" value="1"/>
</dbReference>
<dbReference type="Proteomes" id="UP001153076">
    <property type="component" value="Unassembled WGS sequence"/>
</dbReference>
<protein>
    <submittedName>
        <fullName evidence="2">Uncharacterized protein</fullName>
    </submittedName>
</protein>
<sequence>MSTMVDGITRQVSEQARELWSRQARPSLLIPFRTRWSVDGSPPTDRKGYHPSAPRNMAERSHGEPLDLRNRNRLLGRKEVHPMGMIRLPVYLGDKTKSKSLEVDFLVIDVPMAYNVIIGRPTLHKVKAIIAPYLLQLQYEADDGSILGSAI</sequence>
<dbReference type="OrthoDB" id="2919534at2759"/>
<dbReference type="PANTHER" id="PTHR33240">
    <property type="entry name" value="OS08G0508500 PROTEIN"/>
    <property type="match status" value="1"/>
</dbReference>
<dbReference type="EMBL" id="JAKOGI010001879">
    <property type="protein sequence ID" value="KAJ8423735.1"/>
    <property type="molecule type" value="Genomic_DNA"/>
</dbReference>
<evidence type="ECO:0000313" key="2">
    <source>
        <dbReference type="EMBL" id="KAJ8423735.1"/>
    </source>
</evidence>